<dbReference type="InterPro" id="IPR003585">
    <property type="entry name" value="Neurexin-like"/>
</dbReference>
<evidence type="ECO:0000256" key="1">
    <source>
        <dbReference type="ARBA" id="ARBA00004167"/>
    </source>
</evidence>
<dbReference type="SUPFAM" id="SSF57196">
    <property type="entry name" value="EGF/Laminin"/>
    <property type="match status" value="1"/>
</dbReference>
<evidence type="ECO:0000256" key="6">
    <source>
        <dbReference type="PROSITE-ProRule" id="PRU00076"/>
    </source>
</evidence>
<feature type="domain" description="EGF-like" evidence="9">
    <location>
        <begin position="760"/>
        <end position="797"/>
    </location>
</feature>
<dbReference type="InterPro" id="IPR013320">
    <property type="entry name" value="ConA-like_dom_sf"/>
</dbReference>
<dbReference type="WBParaSite" id="Smp_301990.1">
    <property type="protein sequence ID" value="Smp_301990.1"/>
    <property type="gene ID" value="Smp_301990"/>
</dbReference>
<evidence type="ECO:0000256" key="3">
    <source>
        <dbReference type="ARBA" id="ARBA00022989"/>
    </source>
</evidence>
<dbReference type="GO" id="GO:0005509">
    <property type="term" value="F:calcium ion binding"/>
    <property type="evidence" value="ECO:0007669"/>
    <property type="project" value="InterPro"/>
</dbReference>
<feature type="domain" description="Laminin G" evidence="8">
    <location>
        <begin position="312"/>
        <end position="520"/>
    </location>
</feature>
<reference evidence="10" key="1">
    <citation type="journal article" date="2012" name="PLoS Negl. Trop. Dis.">
        <title>A systematically improved high quality genome and transcriptome of the human blood fluke Schistosoma mansoni.</title>
        <authorList>
            <person name="Protasio A.V."/>
            <person name="Tsai I.J."/>
            <person name="Babbage A."/>
            <person name="Nichol S."/>
            <person name="Hunt M."/>
            <person name="Aslett M.A."/>
            <person name="De Silva N."/>
            <person name="Velarde G.S."/>
            <person name="Anderson T.J."/>
            <person name="Clark R.C."/>
            <person name="Davidson C."/>
            <person name="Dillon G.P."/>
            <person name="Holroyd N.E."/>
            <person name="LoVerde P.T."/>
            <person name="Lloyd C."/>
            <person name="McQuillan J."/>
            <person name="Oliveira G."/>
            <person name="Otto T.D."/>
            <person name="Parker-Manuel S.J."/>
            <person name="Quail M.A."/>
            <person name="Wilson R.A."/>
            <person name="Zerlotini A."/>
            <person name="Dunne D.W."/>
            <person name="Berriman M."/>
        </authorList>
    </citation>
    <scope>NUCLEOTIDE SEQUENCE [LARGE SCALE GENOMIC DNA]</scope>
    <source>
        <strain evidence="10">Puerto Rican</strain>
    </source>
</reference>
<dbReference type="PANTHER" id="PTHR15036:SF49">
    <property type="entry name" value="AXOTACTIN"/>
    <property type="match status" value="1"/>
</dbReference>
<feature type="domain" description="EGF-like" evidence="9">
    <location>
        <begin position="1216"/>
        <end position="1253"/>
    </location>
</feature>
<evidence type="ECO:0000313" key="10">
    <source>
        <dbReference type="Proteomes" id="UP000008854"/>
    </source>
</evidence>
<keyword evidence="2 7" id="KW-0812">Transmembrane</keyword>
<dbReference type="PANTHER" id="PTHR15036">
    <property type="entry name" value="PIKACHURIN-LIKE PROTEIN"/>
    <property type="match status" value="1"/>
</dbReference>
<keyword evidence="10" id="KW-1185">Reference proteome</keyword>
<dbReference type="Proteomes" id="UP000008854">
    <property type="component" value="Unassembled WGS sequence"/>
</dbReference>
<keyword evidence="5" id="KW-1015">Disulfide bond</keyword>
<keyword evidence="4 7" id="KW-0472">Membrane</keyword>
<dbReference type="InterPro" id="IPR001881">
    <property type="entry name" value="EGF-like_Ca-bd_dom"/>
</dbReference>
<feature type="domain" description="Laminin G" evidence="8">
    <location>
        <begin position="26"/>
        <end position="244"/>
    </location>
</feature>
<comment type="subcellular location">
    <subcellularLocation>
        <location evidence="1">Membrane</location>
        <topology evidence="1">Single-pass membrane protein</topology>
    </subcellularLocation>
</comment>
<dbReference type="FunCoup" id="A0A5K4F366">
    <property type="interactions" value="162"/>
</dbReference>
<dbReference type="Pfam" id="PF02210">
    <property type="entry name" value="Laminin_G_2"/>
    <property type="match status" value="3"/>
</dbReference>
<keyword evidence="6" id="KW-0245">EGF-like domain</keyword>
<dbReference type="SMART" id="SM00282">
    <property type="entry name" value="LamG"/>
    <property type="match status" value="6"/>
</dbReference>
<accession>A0A5K4F366</accession>
<dbReference type="SMART" id="SM00179">
    <property type="entry name" value="EGF_CA"/>
    <property type="match status" value="2"/>
</dbReference>
<dbReference type="Gene3D" id="2.60.120.200">
    <property type="match status" value="6"/>
</dbReference>
<sequence length="1829" mass="209991">MNQFRFVNNFIVVLIMLFFYQQRIMADFLFRTPGSYAILPELKPCPSGGLYFSFFTTTSTGLLLYTENNITGQFLALTLLHNSRIKLELELRSPQYRITRAHTTITLDYSEKCRSETHLSEFDSRLSHKSDSIFSSRWNTVEITFESQTNHTIDGVKLKINKYHTHMRIFPPVDFSPSKHILLGHYMFMGQLSDEMRSDATQRALFSAAMQPSFQGIIKDIYVIQCPTLYHSKLQTETNYSRQCIPYEPIILENGALKIHSYSSSLNKLSHFCSSQTNPSNEINGLINDLSYFNLLQKQTSSVRCEKDSSNVLNLNGQNHAAFHFNTVGIDEKIFFEFRTRQENQIMFSFELTSILTQHAKMKADSYLLGYLLNGALVVNLFNHFSAKRSYLNQPGSQKIISCISDYDTCADTQWHQILLTIKKNDIFLVLDSQSPIKLNPLDQDGLITVKIMHLGRSLLNTSKETFTQFIPSAGNLTNFRGCFQSIIYKSGEIFIPLLSTKNTKYVQSQLPVQSNQRTCDYKLLQSKSNIDDSKTNSFVSFIKPGSYLRIKGWKVVLHGEITFILRTTTLNGLIIYSNSINEHELFPRYINEPNLLENIHEVKQTGFDIFALELRLGRLHFLLNTGSGIVQPEFDRKYFESESKGFISDGKEHSIQIVFDEGDLTINVDGENLVTHGTGIKTYKYLNLNEYFYIGGLPESVRQINSFISPEVWSAQLRQDFVGCLGEFIVNKRLWDIDLERRPCWSKPFVEYGCRLSPSIDFCTDKPCRNKGQCISSWNIFECDCSNTNFSGKICTENPIIVSFDGFQWLWIKFSPLPIQSSVEELTLRFRTKYEDGFLLTTRSSILSAPDCLELKIISGYLSLIYNLGAVDNVYHNPVYIADDQWHTVKIYRRQNVLNFSVDNLFQTFDIPKDGRYLSHRHLILGNSEDSLTNQLIDTPTQFRHNIKQINNLNVHVFIGYIMVFLFNGVDFLRTAQNLKHDPSLYIWKDKLDITATQSNYEPNHELPLTFNNKDSTIEIQLEHSTSEFVLGMWIKWKKYGAVLFLQDGFRQNFILESIDGRLQLIHVNNDQTQKYSIGGNQRVVVREWYHIEVIKQELTKLMLIRVNNQSTFVKMNISNYFALKTINIGSLSTRNSNYDTYGNYIHRTTGFQGCVASFSFNYSIDYGQSSLNIKLNNTAPSRYQVNYLYSNDTQKVSLHNIQMGCHFSDTKHLDMNQCSENPCRFNGICMQQWDSVTCDCSLTGFTGKFCDKAGTSVRLSEFPRRYAVFELNSPQNTTLDKLAFGIQITNPGTMSLIHIQGQGQSPDFIQLSVLHNKNQLNLHVRFNMGGGTQTLFQPNVNFNDGHFHIVQFIRKEAKSILLVDFQHEITKPTEDQNNKHFNMLKRIYFGEAPKMKENLSVNNNSKFTSKKGFEGFITGLNLNNINLTDLLYGNMVPGIYLKTRENIEFNPNFKPNMKKLHAHSKRTEPEARSQNEANDMQLTATDYHDGINDYKTQSIVVPKTECLRYDSSYNYKECQPADLDGIIQPLITFSDNPLTMRAADKNELQQGWNADQSNNNNRQSSASDSGFLQGYSKLDQSTVHQDEMEPIITNWLNFSSKISQKHKEITPALDKISYGKNNPTFDNILYKKSKNPFTSFVERNKKFPFNIVLIIAVSVSGICVLIILTCTIYRCMRRDEGTYNVEESTAYTGETVKTTNIVGGREHIISDSSIPLISLQPELIKSITFIKPNYETTDVDDRSLMKLNLDNIINESSLANDKISENNPDVIVIDKTITNVNPITNNDDCNNIQNTYFIADNNNKQVRNTYLKVEKRKSTIDPKEWYV</sequence>
<comment type="caution">
    <text evidence="6">Lacks conserved residue(s) required for the propagation of feature annotation.</text>
</comment>
<dbReference type="SMART" id="SM00181">
    <property type="entry name" value="EGF"/>
    <property type="match status" value="2"/>
</dbReference>
<evidence type="ECO:0000256" key="5">
    <source>
        <dbReference type="ARBA" id="ARBA00023157"/>
    </source>
</evidence>
<dbReference type="SMART" id="SM00294">
    <property type="entry name" value="4.1m"/>
    <property type="match status" value="1"/>
</dbReference>
<dbReference type="PROSITE" id="PS50026">
    <property type="entry name" value="EGF_3"/>
    <property type="match status" value="2"/>
</dbReference>
<dbReference type="Gene3D" id="2.10.25.10">
    <property type="entry name" value="Laminin"/>
    <property type="match status" value="2"/>
</dbReference>
<dbReference type="AlphaFoldDB" id="A0A5K4F366"/>
<evidence type="ECO:0000313" key="11">
    <source>
        <dbReference type="WBParaSite" id="Smp_301990.1"/>
    </source>
</evidence>
<dbReference type="InterPro" id="IPR000742">
    <property type="entry name" value="EGF"/>
</dbReference>
<feature type="domain" description="Laminin G" evidence="8">
    <location>
        <begin position="538"/>
        <end position="755"/>
    </location>
</feature>
<dbReference type="Pfam" id="PF00054">
    <property type="entry name" value="Laminin_G_1"/>
    <property type="match status" value="1"/>
</dbReference>
<name>A0A5K4F366_SCHMA</name>
<evidence type="ECO:0000256" key="4">
    <source>
        <dbReference type="ARBA" id="ARBA00023136"/>
    </source>
</evidence>
<proteinExistence type="predicted"/>
<keyword evidence="3 7" id="KW-1133">Transmembrane helix</keyword>
<feature type="domain" description="Laminin G" evidence="8">
    <location>
        <begin position="1258"/>
        <end position="1451"/>
    </location>
</feature>
<dbReference type="ExpressionAtlas" id="A0A5K4F366">
    <property type="expression patterns" value="baseline"/>
</dbReference>
<organism evidence="10 11">
    <name type="scientific">Schistosoma mansoni</name>
    <name type="common">Blood fluke</name>
    <dbReference type="NCBI Taxonomy" id="6183"/>
    <lineage>
        <taxon>Eukaryota</taxon>
        <taxon>Metazoa</taxon>
        <taxon>Spiralia</taxon>
        <taxon>Lophotrochozoa</taxon>
        <taxon>Platyhelminthes</taxon>
        <taxon>Trematoda</taxon>
        <taxon>Digenea</taxon>
        <taxon>Strigeidida</taxon>
        <taxon>Schistosomatoidea</taxon>
        <taxon>Schistosomatidae</taxon>
        <taxon>Schistosoma</taxon>
    </lineage>
</organism>
<dbReference type="PROSITE" id="PS50025">
    <property type="entry name" value="LAM_G_DOMAIN"/>
    <property type="match status" value="5"/>
</dbReference>
<feature type="transmembrane region" description="Helical" evidence="7">
    <location>
        <begin position="1649"/>
        <end position="1670"/>
    </location>
</feature>
<dbReference type="InterPro" id="IPR001791">
    <property type="entry name" value="Laminin_G"/>
</dbReference>
<reference evidence="11" key="2">
    <citation type="submission" date="2019-11" db="UniProtKB">
        <authorList>
            <consortium name="WormBaseParasite"/>
        </authorList>
    </citation>
    <scope>IDENTIFICATION</scope>
    <source>
        <strain evidence="11">Puerto Rican</strain>
    </source>
</reference>
<feature type="domain" description="Laminin G" evidence="8">
    <location>
        <begin position="802"/>
        <end position="1000"/>
    </location>
</feature>
<dbReference type="CDD" id="cd00110">
    <property type="entry name" value="LamG"/>
    <property type="match status" value="5"/>
</dbReference>
<dbReference type="InParanoid" id="A0A5K4F366"/>
<dbReference type="STRING" id="6183.A0A5K4F366"/>
<dbReference type="GO" id="GO:0016020">
    <property type="term" value="C:membrane"/>
    <property type="evidence" value="ECO:0007669"/>
    <property type="project" value="UniProtKB-SubCell"/>
</dbReference>
<protein>
    <submittedName>
        <fullName evidence="11">Neurexin-4</fullName>
    </submittedName>
</protein>
<dbReference type="InterPro" id="IPR050372">
    <property type="entry name" value="Neurexin-related_CASP"/>
</dbReference>
<dbReference type="CDD" id="cd00054">
    <property type="entry name" value="EGF_CA"/>
    <property type="match status" value="2"/>
</dbReference>
<evidence type="ECO:0000256" key="7">
    <source>
        <dbReference type="SAM" id="Phobius"/>
    </source>
</evidence>
<evidence type="ECO:0000259" key="8">
    <source>
        <dbReference type="PROSITE" id="PS50025"/>
    </source>
</evidence>
<evidence type="ECO:0000256" key="2">
    <source>
        <dbReference type="ARBA" id="ARBA00022692"/>
    </source>
</evidence>
<evidence type="ECO:0000259" key="9">
    <source>
        <dbReference type="PROSITE" id="PS50026"/>
    </source>
</evidence>
<dbReference type="SUPFAM" id="SSF49899">
    <property type="entry name" value="Concanavalin A-like lectins/glucanases"/>
    <property type="match status" value="6"/>
</dbReference>